<dbReference type="PANTHER" id="PTHR43117:SF4">
    <property type="entry name" value="OSMOPROTECTANT IMPORT ATP-BINDING PROTEIN OSMV"/>
    <property type="match status" value="1"/>
</dbReference>
<organism evidence="7 8">
    <name type="scientific">Ustilago trichophora</name>
    <dbReference type="NCBI Taxonomy" id="86804"/>
    <lineage>
        <taxon>Eukaryota</taxon>
        <taxon>Fungi</taxon>
        <taxon>Dikarya</taxon>
        <taxon>Basidiomycota</taxon>
        <taxon>Ustilaginomycotina</taxon>
        <taxon>Ustilaginomycetes</taxon>
        <taxon>Ustilaginales</taxon>
        <taxon>Ustilaginaceae</taxon>
        <taxon>Ustilago</taxon>
    </lineage>
</organism>
<proteinExistence type="inferred from homology"/>
<dbReference type="InterPro" id="IPR003593">
    <property type="entry name" value="AAA+_ATPase"/>
</dbReference>
<evidence type="ECO:0000313" key="8">
    <source>
        <dbReference type="Proteomes" id="UP000324022"/>
    </source>
</evidence>
<dbReference type="InterPro" id="IPR003439">
    <property type="entry name" value="ABC_transporter-like_ATP-bd"/>
</dbReference>
<dbReference type="SUPFAM" id="SSF52540">
    <property type="entry name" value="P-loop containing nucleoside triphosphate hydrolases"/>
    <property type="match status" value="2"/>
</dbReference>
<dbReference type="AlphaFoldDB" id="A0A5C3EC82"/>
<dbReference type="GO" id="GO:0016887">
    <property type="term" value="F:ATP hydrolysis activity"/>
    <property type="evidence" value="ECO:0007669"/>
    <property type="project" value="InterPro"/>
</dbReference>
<dbReference type="PANTHER" id="PTHR43117">
    <property type="entry name" value="OSMOPROTECTANT IMPORT ATP-BINDING PROTEIN OSMV"/>
    <property type="match status" value="1"/>
</dbReference>
<feature type="region of interest" description="Disordered" evidence="5">
    <location>
        <begin position="528"/>
        <end position="548"/>
    </location>
</feature>
<evidence type="ECO:0000256" key="1">
    <source>
        <dbReference type="ARBA" id="ARBA00005417"/>
    </source>
</evidence>
<dbReference type="Proteomes" id="UP000324022">
    <property type="component" value="Unassembled WGS sequence"/>
</dbReference>
<accession>A0A5C3EC82</accession>
<sequence>MRSIATALRSNAPRPPLRSISALHSISRISSYNLRFSSTTSLPPILKLENAKLSSVPSSTPLNWTINDNADSECWAIIAPASEAGGAVRRELISILSGQLRPRLSSCNLQHPPPHPFLSSTSKENPLPAGKFIKHVSFATKMGTSPSSSSSSSSSNDFTNYSARYGAIRDQDRITLYERLMDLLDCPVGLIAAQKLVPDPFTTPSSPLDEVGLFKYKSALERQQALQKAHEADKIIKSMAPLLLIDDQLLHRPVIALSNGQTRRARILSSLITGAQMVVLEEPFSGIDAATRVKLNQLFKQLHAKRRPRLVLVLREQDDVPELVTHVLRVNDDGEITWIGHRDSSHSLSCSTQHSESTQGGPDIILSNSQANIGTGDKTCPPLLSLKDVSIVYGDKTVLDRITLDIHPGQRLILAGDNGSGKTTLLALLLGDHPKSFSFACSNLSLFSHARDHPSNARMLLNRKMGHLSPELFNAFPRRSVKTGGLTVGEVVASGFENVFSRRKYTQSQKDRVYALLEVFHDLIKDPPRQGSISSSSSSSSSSSFLEDKGEKDLSSLSNKDFSSLSHGSQALVLFLRSMVSNPPLLVLDEPFQGMDKKQVQRARAFLDHPENYPVGNTVQERQTDLKQRQNISIILVSHYQNEWPTSFGSLLRLKHGKVIERF</sequence>
<keyword evidence="2" id="KW-0813">Transport</keyword>
<evidence type="ECO:0000256" key="4">
    <source>
        <dbReference type="ARBA" id="ARBA00022840"/>
    </source>
</evidence>
<gene>
    <name evidence="7" type="ORF">UTRI_10355</name>
</gene>
<dbReference type="GO" id="GO:0005524">
    <property type="term" value="F:ATP binding"/>
    <property type="evidence" value="ECO:0007669"/>
    <property type="project" value="UniProtKB-KW"/>
</dbReference>
<feature type="domain" description="ABC transporter" evidence="6">
    <location>
        <begin position="384"/>
        <end position="662"/>
    </location>
</feature>
<dbReference type="InterPro" id="IPR027417">
    <property type="entry name" value="P-loop_NTPase"/>
</dbReference>
<name>A0A5C3EC82_9BASI</name>
<protein>
    <submittedName>
        <fullName evidence="7">Related to ABC transporter family members</fullName>
    </submittedName>
</protein>
<keyword evidence="3" id="KW-0547">Nucleotide-binding</keyword>
<reference evidence="7 8" key="1">
    <citation type="submission" date="2018-03" db="EMBL/GenBank/DDBJ databases">
        <authorList>
            <person name="Guldener U."/>
        </authorList>
    </citation>
    <scope>NUCLEOTIDE SEQUENCE [LARGE SCALE GENOMIC DNA]</scope>
    <source>
        <strain evidence="7 8">NBRC100155</strain>
    </source>
</reference>
<comment type="similarity">
    <text evidence="1">Belongs to the ABC transporter superfamily.</text>
</comment>
<keyword evidence="8" id="KW-1185">Reference proteome</keyword>
<evidence type="ECO:0000256" key="2">
    <source>
        <dbReference type="ARBA" id="ARBA00022448"/>
    </source>
</evidence>
<dbReference type="Pfam" id="PF00005">
    <property type="entry name" value="ABC_tran"/>
    <property type="match status" value="1"/>
</dbReference>
<dbReference type="EMBL" id="OOIN01000017">
    <property type="protein sequence ID" value="SPO27237.1"/>
    <property type="molecule type" value="Genomic_DNA"/>
</dbReference>
<feature type="compositionally biased region" description="Low complexity" evidence="5">
    <location>
        <begin position="532"/>
        <end position="544"/>
    </location>
</feature>
<evidence type="ECO:0000313" key="7">
    <source>
        <dbReference type="EMBL" id="SPO27237.1"/>
    </source>
</evidence>
<dbReference type="PROSITE" id="PS50893">
    <property type="entry name" value="ABC_TRANSPORTER_2"/>
    <property type="match status" value="2"/>
</dbReference>
<evidence type="ECO:0000259" key="6">
    <source>
        <dbReference type="PROSITE" id="PS50893"/>
    </source>
</evidence>
<evidence type="ECO:0000256" key="3">
    <source>
        <dbReference type="ARBA" id="ARBA00022741"/>
    </source>
</evidence>
<dbReference type="Gene3D" id="3.40.50.300">
    <property type="entry name" value="P-loop containing nucleotide triphosphate hydrolases"/>
    <property type="match status" value="2"/>
</dbReference>
<dbReference type="SMART" id="SM00382">
    <property type="entry name" value="AAA"/>
    <property type="match status" value="1"/>
</dbReference>
<evidence type="ECO:0000256" key="5">
    <source>
        <dbReference type="SAM" id="MobiDB-lite"/>
    </source>
</evidence>
<dbReference type="OrthoDB" id="10255969at2759"/>
<keyword evidence="4" id="KW-0067">ATP-binding</keyword>
<feature type="domain" description="ABC transporter" evidence="6">
    <location>
        <begin position="46"/>
        <end position="357"/>
    </location>
</feature>